<keyword evidence="2" id="KW-1185">Reference proteome</keyword>
<gene>
    <name evidence="1" type="ORF">CKAH01_18647</name>
</gene>
<name>A0AAE0D212_COLKA</name>
<evidence type="ECO:0000313" key="2">
    <source>
        <dbReference type="Proteomes" id="UP001281614"/>
    </source>
</evidence>
<proteinExistence type="predicted"/>
<comment type="caution">
    <text evidence="1">The sequence shown here is derived from an EMBL/GenBank/DDBJ whole genome shotgun (WGS) entry which is preliminary data.</text>
</comment>
<dbReference type="EMBL" id="VYYT01000361">
    <property type="protein sequence ID" value="KAK2739748.1"/>
    <property type="molecule type" value="Genomic_DNA"/>
</dbReference>
<dbReference type="Proteomes" id="UP001281614">
    <property type="component" value="Unassembled WGS sequence"/>
</dbReference>
<accession>A0AAE0D212</accession>
<evidence type="ECO:0000313" key="1">
    <source>
        <dbReference type="EMBL" id="KAK2739748.1"/>
    </source>
</evidence>
<dbReference type="AlphaFoldDB" id="A0AAE0D212"/>
<sequence length="79" mass="8573">MSPRSGATTVFARGMVSFILTASGTPWVRASLLSSYKNGKADDPSRGSVSANCQPVQNVQCKCHSRYNFEKHDCSNICD</sequence>
<reference evidence="1" key="1">
    <citation type="submission" date="2023-02" db="EMBL/GenBank/DDBJ databases">
        <title>Colletotrichum kahawae CIFC_Que2 genome sequencing and assembly.</title>
        <authorList>
            <person name="Baroncelli R."/>
        </authorList>
    </citation>
    <scope>NUCLEOTIDE SEQUENCE</scope>
    <source>
        <strain evidence="1">CIFC_Que2</strain>
    </source>
</reference>
<protein>
    <submittedName>
        <fullName evidence="1">Uncharacterized protein</fullName>
    </submittedName>
</protein>
<organism evidence="1 2">
    <name type="scientific">Colletotrichum kahawae</name>
    <name type="common">Coffee berry disease fungus</name>
    <dbReference type="NCBI Taxonomy" id="34407"/>
    <lineage>
        <taxon>Eukaryota</taxon>
        <taxon>Fungi</taxon>
        <taxon>Dikarya</taxon>
        <taxon>Ascomycota</taxon>
        <taxon>Pezizomycotina</taxon>
        <taxon>Sordariomycetes</taxon>
        <taxon>Hypocreomycetidae</taxon>
        <taxon>Glomerellales</taxon>
        <taxon>Glomerellaceae</taxon>
        <taxon>Colletotrichum</taxon>
        <taxon>Colletotrichum gloeosporioides species complex</taxon>
    </lineage>
</organism>